<dbReference type="STRING" id="199310.c1174"/>
<dbReference type="eggNOG" id="COG3345">
    <property type="taxonomic scope" value="Bacteria"/>
</dbReference>
<dbReference type="SUPFAM" id="SSF51445">
    <property type="entry name" value="(Trans)glycosidases"/>
    <property type="match status" value="1"/>
</dbReference>
<gene>
    <name evidence="1" type="ordered locus">c1174</name>
</gene>
<evidence type="ECO:0000313" key="1">
    <source>
        <dbReference type="EMBL" id="AAN79642.1"/>
    </source>
</evidence>
<keyword evidence="2" id="KW-1185">Reference proteome</keyword>
<organism evidence="1 2">
    <name type="scientific">Escherichia coli O6:H1 (strain CFT073 / ATCC 700928 / UPEC)</name>
    <dbReference type="NCBI Taxonomy" id="199310"/>
    <lineage>
        <taxon>Bacteria</taxon>
        <taxon>Pseudomonadati</taxon>
        <taxon>Pseudomonadota</taxon>
        <taxon>Gammaproteobacteria</taxon>
        <taxon>Enterobacterales</taxon>
        <taxon>Enterobacteriaceae</taxon>
        <taxon>Escherichia</taxon>
    </lineage>
</organism>
<dbReference type="InterPro" id="IPR013785">
    <property type="entry name" value="Aldolase_TIM"/>
</dbReference>
<evidence type="ECO:0008006" key="3">
    <source>
        <dbReference type="Google" id="ProtNLM"/>
    </source>
</evidence>
<dbReference type="Gene3D" id="3.20.20.70">
    <property type="entry name" value="Aldolase class I"/>
    <property type="match status" value="1"/>
</dbReference>
<dbReference type="AlphaFoldDB" id="A0A0H2V5X2"/>
<dbReference type="HOGENOM" id="CLU_017152_1_0_6"/>
<protein>
    <recommendedName>
        <fullName evidence="3">Enterotoxin</fullName>
    </recommendedName>
</protein>
<reference evidence="1 2" key="1">
    <citation type="journal article" date="2002" name="Proc. Natl. Acad. Sci. U.S.A.">
        <title>Extensive mosaic structure revealed by the complete genome sequence of uropathogenic Escherichia coli.</title>
        <authorList>
            <person name="Welch R.A."/>
            <person name="Burland V."/>
            <person name="Plunkett G.III."/>
            <person name="Redford P."/>
            <person name="Roesch P."/>
            <person name="Rasko D."/>
            <person name="Buckles E.L."/>
            <person name="Liou S.R."/>
            <person name="Boutin A."/>
            <person name="Hackett J."/>
            <person name="Stroud D."/>
            <person name="Mayhew G.F."/>
            <person name="Rose D.J."/>
            <person name="Zhou S."/>
            <person name="Schwartz D.C."/>
            <person name="Perna N.T."/>
            <person name="Mobley H.L."/>
            <person name="Donnenberg M.S."/>
            <person name="Blattner F.R."/>
        </authorList>
    </citation>
    <scope>NUCLEOTIDE SEQUENCE [LARGE SCALE GENOMIC DNA]</scope>
    <source>
        <strain evidence="2">CFT073 / ATCC 700928 / UPEC</strain>
    </source>
</reference>
<name>A0A0H2V5X2_ECOL6</name>
<dbReference type="KEGG" id="ecc:c1174"/>
<sequence>MYKTVKTTYRLILALSATGWSDPPTECSNITDKDLTPMKKVLTLSLLALCVSHSAVAANYTFNNDNIALSFDDTNSTIVLKDRRTNHPITPQELFFLTLPDETKIHTADFKIKHIKKQDNAIVIDFTRPDFNVTVQLNLVKGKYASIDYTIAAVGQPRDVAKITFFPTKKQFQAPYVDGAITSSPIIADSFFILPNKPIVNTYAYEATTNLNVELKTPIQPETPVSFTTWFGTFPETSQLRRSVNQFINAVRPRPYKPYLHYNSWMDIGFFTPYTEQDVLGRMDEWNKEFISGRGVALDAFLLDDGWDDLTGRWLFGPAFSNGFSKVREKADSLHSSVGLWLSPWGGYNKPRDVRVSHAKEYGFETVDGKLALSGANYFKNFNEQIINLIKNEHITSFKLDGMGNASSHIKGSPFASDFDASIALLHNMRRANPNLFINLTTGTNASPSWLFYADSIWRQGDDINLYGPGTPVQQWITYRDAETYRSIVRKGPLFPLNSLMYHGIVSAENAYYGLEKVQTDSDFADQVWSYFATGTQLQELYITPSMLNKVKWDTLAKAAKWSKENASVLVDTHWIGGDPTALAVYGWASWSKDKAILGLRNPSDKPQTYYLDLAKDFEIPAGNAAQFSLKAVYGSNKTVPVEYKNATVITLQPLETLVFEAVTIN</sequence>
<dbReference type="EMBL" id="AE014075">
    <property type="protein sequence ID" value="AAN79642.1"/>
    <property type="molecule type" value="Genomic_DNA"/>
</dbReference>
<proteinExistence type="predicted"/>
<dbReference type="Proteomes" id="UP000001410">
    <property type="component" value="Chromosome"/>
</dbReference>
<evidence type="ECO:0000313" key="2">
    <source>
        <dbReference type="Proteomes" id="UP000001410"/>
    </source>
</evidence>
<accession>A0A0H2V5X2</accession>
<dbReference type="InterPro" id="IPR017853">
    <property type="entry name" value="GH"/>
</dbReference>